<evidence type="ECO:0000259" key="6">
    <source>
        <dbReference type="PROSITE" id="PS50110"/>
    </source>
</evidence>
<dbReference type="SMART" id="SM00342">
    <property type="entry name" value="HTH_ARAC"/>
    <property type="match status" value="1"/>
</dbReference>
<evidence type="ECO:0000313" key="8">
    <source>
        <dbReference type="Proteomes" id="UP001354989"/>
    </source>
</evidence>
<keyword evidence="8" id="KW-1185">Reference proteome</keyword>
<keyword evidence="1" id="KW-0805">Transcription regulation</keyword>
<keyword evidence="2" id="KW-0238">DNA-binding</keyword>
<dbReference type="InterPro" id="IPR018060">
    <property type="entry name" value="HTH_AraC"/>
</dbReference>
<sequence length="265" mass="30364">MLNNKVIDENSTLILVVEDNHDMVEFLKINLQSNYRVELAENGIIGLQKTNMLKPDLVLCNKFIPELCGKKLCGMIKKNPATCHIPIILISPYMSDNELIDCFRVGVDGFLSKPIKIGVLLAKIQQLLFNVKLLKRHFYAENLLSTNEEPLSTYDEKLLNRIIHLIDCNLSDETLDIEFMIAELGLSRRQLYRKIRNLTNMSPQELIRLTRLKRAAALIKQGGFRVAEIRFLVGMNSRTTFNRLFKKHFGVSPTEFQLKAATKSD</sequence>
<keyword evidence="3" id="KW-0804">Transcription</keyword>
<dbReference type="PANTHER" id="PTHR43280:SF2">
    <property type="entry name" value="HTH-TYPE TRANSCRIPTIONAL REGULATOR EXSA"/>
    <property type="match status" value="1"/>
</dbReference>
<dbReference type="EMBL" id="AP025300">
    <property type="protein sequence ID" value="BDD02318.1"/>
    <property type="molecule type" value="Genomic_DNA"/>
</dbReference>
<protein>
    <submittedName>
        <fullName evidence="7">Uncharacterized protein</fullName>
    </submittedName>
</protein>
<dbReference type="PRINTS" id="PR00032">
    <property type="entry name" value="HTHARAC"/>
</dbReference>
<evidence type="ECO:0000256" key="4">
    <source>
        <dbReference type="PROSITE-ProRule" id="PRU00169"/>
    </source>
</evidence>
<dbReference type="Pfam" id="PF12833">
    <property type="entry name" value="HTH_18"/>
    <property type="match status" value="1"/>
</dbReference>
<dbReference type="PANTHER" id="PTHR43280">
    <property type="entry name" value="ARAC-FAMILY TRANSCRIPTIONAL REGULATOR"/>
    <property type="match status" value="1"/>
</dbReference>
<evidence type="ECO:0000313" key="7">
    <source>
        <dbReference type="EMBL" id="BDD02318.1"/>
    </source>
</evidence>
<dbReference type="InterPro" id="IPR020449">
    <property type="entry name" value="Tscrpt_reg_AraC-type_HTH"/>
</dbReference>
<evidence type="ECO:0000256" key="2">
    <source>
        <dbReference type="ARBA" id="ARBA00023125"/>
    </source>
</evidence>
<name>A0ABN6LGN5_9BACT</name>
<dbReference type="InterPro" id="IPR001789">
    <property type="entry name" value="Sig_transdc_resp-reg_receiver"/>
</dbReference>
<evidence type="ECO:0000259" key="5">
    <source>
        <dbReference type="PROSITE" id="PS01124"/>
    </source>
</evidence>
<reference evidence="7 8" key="1">
    <citation type="submission" date="2021-12" db="EMBL/GenBank/DDBJ databases">
        <title>Genome sequencing of bacteria with rrn-lacking chromosome and rrn-plasmid.</title>
        <authorList>
            <person name="Anda M."/>
            <person name="Iwasaki W."/>
        </authorList>
    </citation>
    <scope>NUCLEOTIDE SEQUENCE [LARGE SCALE GENOMIC DNA]</scope>
    <source>
        <strain evidence="7 8">NBRC 101262</strain>
        <plasmid evidence="7 8">pPP8</plasmid>
    </source>
</reference>
<dbReference type="SMART" id="SM00448">
    <property type="entry name" value="REC"/>
    <property type="match status" value="1"/>
</dbReference>
<feature type="domain" description="Response regulatory" evidence="6">
    <location>
        <begin position="13"/>
        <end position="128"/>
    </location>
</feature>
<dbReference type="PROSITE" id="PS50110">
    <property type="entry name" value="RESPONSE_REGULATORY"/>
    <property type="match status" value="1"/>
</dbReference>
<comment type="caution">
    <text evidence="4">Lacks conserved residue(s) required for the propagation of feature annotation.</text>
</comment>
<evidence type="ECO:0000256" key="1">
    <source>
        <dbReference type="ARBA" id="ARBA00023015"/>
    </source>
</evidence>
<dbReference type="RefSeq" id="WP_338399477.1">
    <property type="nucleotide sequence ID" value="NZ_AP025300.1"/>
</dbReference>
<dbReference type="PROSITE" id="PS01124">
    <property type="entry name" value="HTH_ARAC_FAMILY_2"/>
    <property type="match status" value="1"/>
</dbReference>
<dbReference type="Gene3D" id="1.10.10.60">
    <property type="entry name" value="Homeodomain-like"/>
    <property type="match status" value="1"/>
</dbReference>
<dbReference type="SUPFAM" id="SSF52172">
    <property type="entry name" value="CheY-like"/>
    <property type="match status" value="1"/>
</dbReference>
<organism evidence="7 8">
    <name type="scientific">Persicobacter psychrovividus</name>
    <dbReference type="NCBI Taxonomy" id="387638"/>
    <lineage>
        <taxon>Bacteria</taxon>
        <taxon>Pseudomonadati</taxon>
        <taxon>Bacteroidota</taxon>
        <taxon>Cytophagia</taxon>
        <taxon>Cytophagales</taxon>
        <taxon>Persicobacteraceae</taxon>
        <taxon>Persicobacter</taxon>
    </lineage>
</organism>
<gene>
    <name evidence="7" type="ORF">PEPS_45980</name>
</gene>
<dbReference type="InterPro" id="IPR009057">
    <property type="entry name" value="Homeodomain-like_sf"/>
</dbReference>
<dbReference type="Proteomes" id="UP001354989">
    <property type="component" value="Plasmid pPP8"/>
</dbReference>
<keyword evidence="7" id="KW-0614">Plasmid</keyword>
<dbReference type="SUPFAM" id="SSF46689">
    <property type="entry name" value="Homeodomain-like"/>
    <property type="match status" value="1"/>
</dbReference>
<geneLocation type="plasmid" evidence="7 8">
    <name>pPP8</name>
</geneLocation>
<evidence type="ECO:0000256" key="3">
    <source>
        <dbReference type="ARBA" id="ARBA00023163"/>
    </source>
</evidence>
<dbReference type="Pfam" id="PF00072">
    <property type="entry name" value="Response_reg"/>
    <property type="match status" value="1"/>
</dbReference>
<dbReference type="Gene3D" id="3.40.50.2300">
    <property type="match status" value="1"/>
</dbReference>
<dbReference type="InterPro" id="IPR011006">
    <property type="entry name" value="CheY-like_superfamily"/>
</dbReference>
<accession>A0ABN6LGN5</accession>
<feature type="domain" description="HTH araC/xylS-type" evidence="5">
    <location>
        <begin position="160"/>
        <end position="259"/>
    </location>
</feature>
<proteinExistence type="predicted"/>